<sequence>MLIFNITFNVESRISEQWIKWMKTNFIPVALETKLPKDIKVMRLLNEKENEDKTYAFQFHFKNMEDFMQFEMQHRERISDRYQMLFRGKLVEFTTLLQEV</sequence>
<dbReference type="Proteomes" id="UP000609064">
    <property type="component" value="Unassembled WGS sequence"/>
</dbReference>
<evidence type="ECO:0000313" key="1">
    <source>
        <dbReference type="EMBL" id="GGD74594.1"/>
    </source>
</evidence>
<dbReference type="EMBL" id="BMKK01000011">
    <property type="protein sequence ID" value="GGD74594.1"/>
    <property type="molecule type" value="Genomic_DNA"/>
</dbReference>
<proteinExistence type="predicted"/>
<protein>
    <recommendedName>
        <fullName evidence="3">DUF4286 family protein</fullName>
    </recommendedName>
</protein>
<dbReference type="InterPro" id="IPR025563">
    <property type="entry name" value="DUF4286"/>
</dbReference>
<name>A0A917DVJ7_9BACT</name>
<organism evidence="1 2">
    <name type="scientific">Emticicia aquatilis</name>
    <dbReference type="NCBI Taxonomy" id="1537369"/>
    <lineage>
        <taxon>Bacteria</taxon>
        <taxon>Pseudomonadati</taxon>
        <taxon>Bacteroidota</taxon>
        <taxon>Cytophagia</taxon>
        <taxon>Cytophagales</taxon>
        <taxon>Leadbetterellaceae</taxon>
        <taxon>Emticicia</taxon>
    </lineage>
</organism>
<dbReference type="AlphaFoldDB" id="A0A917DVJ7"/>
<reference evidence="1" key="1">
    <citation type="journal article" date="2014" name="Int. J. Syst. Evol. Microbiol.">
        <title>Complete genome sequence of Corynebacterium casei LMG S-19264T (=DSM 44701T), isolated from a smear-ripened cheese.</title>
        <authorList>
            <consortium name="US DOE Joint Genome Institute (JGI-PGF)"/>
            <person name="Walter F."/>
            <person name="Albersmeier A."/>
            <person name="Kalinowski J."/>
            <person name="Ruckert C."/>
        </authorList>
    </citation>
    <scope>NUCLEOTIDE SEQUENCE</scope>
    <source>
        <strain evidence="1">CGMCC 1.15958</strain>
    </source>
</reference>
<gene>
    <name evidence="1" type="ORF">GCM10011514_43300</name>
</gene>
<comment type="caution">
    <text evidence="1">The sequence shown here is derived from an EMBL/GenBank/DDBJ whole genome shotgun (WGS) entry which is preliminary data.</text>
</comment>
<dbReference type="RefSeq" id="WP_188769332.1">
    <property type="nucleotide sequence ID" value="NZ_BMKK01000011.1"/>
</dbReference>
<reference evidence="1" key="2">
    <citation type="submission" date="2020-09" db="EMBL/GenBank/DDBJ databases">
        <authorList>
            <person name="Sun Q."/>
            <person name="Zhou Y."/>
        </authorList>
    </citation>
    <scope>NUCLEOTIDE SEQUENCE</scope>
    <source>
        <strain evidence="1">CGMCC 1.15958</strain>
    </source>
</reference>
<evidence type="ECO:0000313" key="2">
    <source>
        <dbReference type="Proteomes" id="UP000609064"/>
    </source>
</evidence>
<accession>A0A917DVJ7</accession>
<dbReference type="Pfam" id="PF14114">
    <property type="entry name" value="DUF4286"/>
    <property type="match status" value="1"/>
</dbReference>
<evidence type="ECO:0008006" key="3">
    <source>
        <dbReference type="Google" id="ProtNLM"/>
    </source>
</evidence>
<keyword evidence="2" id="KW-1185">Reference proteome</keyword>